<proteinExistence type="predicted"/>
<keyword evidence="3" id="KW-1185">Reference proteome</keyword>
<comment type="caution">
    <text evidence="2">The sequence shown here is derived from an EMBL/GenBank/DDBJ whole genome shotgun (WGS) entry which is preliminary data.</text>
</comment>
<protein>
    <submittedName>
        <fullName evidence="2">ABC transporter permease</fullName>
    </submittedName>
</protein>
<dbReference type="RefSeq" id="WP_377186643.1">
    <property type="nucleotide sequence ID" value="NZ_JBHUOG010000002.1"/>
</dbReference>
<keyword evidence="1" id="KW-1133">Transmembrane helix</keyword>
<sequence length="262" mass="26474">MSFWTTWTAELRKAATLPASWVAVAVTLLGSAGVTALNAFAARSALGSGAQQDGEFFSAFGTAYAAVPLGTVGAVVLGVVVMSSEYTANSTDAGSGRQITTTLAAVPRRPRLLAAKALTVVLLVMATAAVTIPTGVGVACLIIGEGAPETVTLGDALVRSLGATLYWTLTGLIALAVTVLARSGIIPLVVLITNSSLVSFSLLLTNVTPLAHWLPDMAGRRLFGGLSTVEGGLDAAPGALVMAAWTVGLLAVAGVVLSRRDA</sequence>
<reference evidence="3" key="1">
    <citation type="journal article" date="2019" name="Int. J. Syst. Evol. Microbiol.">
        <title>The Global Catalogue of Microorganisms (GCM) 10K type strain sequencing project: providing services to taxonomists for standard genome sequencing and annotation.</title>
        <authorList>
            <consortium name="The Broad Institute Genomics Platform"/>
            <consortium name="The Broad Institute Genome Sequencing Center for Infectious Disease"/>
            <person name="Wu L."/>
            <person name="Ma J."/>
        </authorList>
    </citation>
    <scope>NUCLEOTIDE SEQUENCE [LARGE SCALE GENOMIC DNA]</scope>
    <source>
        <strain evidence="3">CCM 7044</strain>
    </source>
</reference>
<name>A0ABW5VY53_9MICO</name>
<evidence type="ECO:0000313" key="2">
    <source>
        <dbReference type="EMBL" id="MFD2795936.1"/>
    </source>
</evidence>
<feature type="transmembrane region" description="Helical" evidence="1">
    <location>
        <begin position="117"/>
        <end position="144"/>
    </location>
</feature>
<keyword evidence="1" id="KW-0472">Membrane</keyword>
<feature type="transmembrane region" description="Helical" evidence="1">
    <location>
        <begin position="188"/>
        <end position="215"/>
    </location>
</feature>
<feature type="transmembrane region" description="Helical" evidence="1">
    <location>
        <begin position="164"/>
        <end position="181"/>
    </location>
</feature>
<accession>A0ABW5VY53</accession>
<evidence type="ECO:0000313" key="3">
    <source>
        <dbReference type="Proteomes" id="UP001597479"/>
    </source>
</evidence>
<dbReference type="EMBL" id="JBHUOG010000002">
    <property type="protein sequence ID" value="MFD2795936.1"/>
    <property type="molecule type" value="Genomic_DNA"/>
</dbReference>
<keyword evidence="1" id="KW-0812">Transmembrane</keyword>
<evidence type="ECO:0000256" key="1">
    <source>
        <dbReference type="SAM" id="Phobius"/>
    </source>
</evidence>
<organism evidence="2 3">
    <name type="scientific">Promicromonospora vindobonensis</name>
    <dbReference type="NCBI Taxonomy" id="195748"/>
    <lineage>
        <taxon>Bacteria</taxon>
        <taxon>Bacillati</taxon>
        <taxon>Actinomycetota</taxon>
        <taxon>Actinomycetes</taxon>
        <taxon>Micrococcales</taxon>
        <taxon>Promicromonosporaceae</taxon>
        <taxon>Promicromonospora</taxon>
    </lineage>
</organism>
<feature type="transmembrane region" description="Helical" evidence="1">
    <location>
        <begin position="235"/>
        <end position="257"/>
    </location>
</feature>
<gene>
    <name evidence="2" type="ORF">ACFS27_20410</name>
</gene>
<feature type="transmembrane region" description="Helical" evidence="1">
    <location>
        <begin position="57"/>
        <end position="81"/>
    </location>
</feature>
<dbReference type="Proteomes" id="UP001597479">
    <property type="component" value="Unassembled WGS sequence"/>
</dbReference>